<reference evidence="2" key="1">
    <citation type="journal article" date="2019" name="Int. J. Syst. Evol. Microbiol.">
        <title>The Global Catalogue of Microorganisms (GCM) 10K type strain sequencing project: providing services to taxonomists for standard genome sequencing and annotation.</title>
        <authorList>
            <consortium name="The Broad Institute Genomics Platform"/>
            <consortium name="The Broad Institute Genome Sequencing Center for Infectious Disease"/>
            <person name="Wu L."/>
            <person name="Ma J."/>
        </authorList>
    </citation>
    <scope>NUCLEOTIDE SEQUENCE [LARGE SCALE GENOMIC DNA]</scope>
    <source>
        <strain evidence="2">JCM 17458</strain>
    </source>
</reference>
<evidence type="ECO:0000313" key="2">
    <source>
        <dbReference type="Proteomes" id="UP001501586"/>
    </source>
</evidence>
<dbReference type="Proteomes" id="UP001501586">
    <property type="component" value="Unassembled WGS sequence"/>
</dbReference>
<accession>A0ABP8EMS9</accession>
<sequence length="394" mass="42701">MFLGHSDPRWTRVMNAYTVSKPFDLIGVVPHILGYRPNESLVLVTGSRGPANRGEVGLTLRFDYGFADAAKLDDDDLDAIAGMVQHSEDAAAVFPIVFSDEIPAALGLTGEEASDLLFEHFQLPVLLICSALIEAGYEVVDPLWTGAGFCGSLTDRTAVFDSTVGTAAEVSVRMIADGMSHADDFTDAVSHPPADGQLLADLDLIRREELSDVDLFDAALSDILRLHEIARGGSQHGSLDGLPTARGAVGIERMCEQLWSRDCIQMMLGFEHPSFLPAELGRLGPREFMHYARPICSSHEAAASMIGLSPERPDFALTGFSVAYLSRLVSVVSIRHRAAVLAILAWMEWSRARNSFAAHYASCALELDPDYTLAQLMSAAVAQGMPPAWMAKHQ</sequence>
<evidence type="ECO:0000313" key="1">
    <source>
        <dbReference type="EMBL" id="GAA4285290.1"/>
    </source>
</evidence>
<gene>
    <name evidence="1" type="ORF">GCM10022261_28210</name>
</gene>
<dbReference type="Pfam" id="PF13830">
    <property type="entry name" value="DUF4192"/>
    <property type="match status" value="2"/>
</dbReference>
<name>A0ABP8EMS9_9MICO</name>
<comment type="caution">
    <text evidence="1">The sequence shown here is derived from an EMBL/GenBank/DDBJ whole genome shotgun (WGS) entry which is preliminary data.</text>
</comment>
<proteinExistence type="predicted"/>
<dbReference type="EMBL" id="BAABAZ010000012">
    <property type="protein sequence ID" value="GAA4285290.1"/>
    <property type="molecule type" value="Genomic_DNA"/>
</dbReference>
<keyword evidence="2" id="KW-1185">Reference proteome</keyword>
<organism evidence="1 2">
    <name type="scientific">Brevibacterium daeguense</name>
    <dbReference type="NCBI Taxonomy" id="909936"/>
    <lineage>
        <taxon>Bacteria</taxon>
        <taxon>Bacillati</taxon>
        <taxon>Actinomycetota</taxon>
        <taxon>Actinomycetes</taxon>
        <taxon>Micrococcales</taxon>
        <taxon>Brevibacteriaceae</taxon>
        <taxon>Brevibacterium</taxon>
    </lineage>
</organism>
<dbReference type="InterPro" id="IPR025447">
    <property type="entry name" value="DUF4192"/>
</dbReference>
<protein>
    <recommendedName>
        <fullName evidence="3">DUF4192 family protein</fullName>
    </recommendedName>
</protein>
<evidence type="ECO:0008006" key="3">
    <source>
        <dbReference type="Google" id="ProtNLM"/>
    </source>
</evidence>